<evidence type="ECO:0000313" key="2">
    <source>
        <dbReference type="EMBL" id="OYR72356.1"/>
    </source>
</evidence>
<sequence>MSATPNEGPIEAAATTLADLSAIAWAWWAVTGANIPQQLLGSSSTAVLALVGLIGAWSLTETWIVQTTD</sequence>
<keyword evidence="1" id="KW-1133">Transmembrane helix</keyword>
<gene>
    <name evidence="2" type="ORF">DJ78_03105</name>
</gene>
<dbReference type="AlphaFoldDB" id="A0A256JUW1"/>
<evidence type="ECO:0000256" key="1">
    <source>
        <dbReference type="SAM" id="Phobius"/>
    </source>
</evidence>
<keyword evidence="1" id="KW-0472">Membrane</keyword>
<dbReference type="RefSeq" id="WP_094582639.1">
    <property type="nucleotide sequence ID" value="NZ_NHPB01000016.1"/>
</dbReference>
<comment type="caution">
    <text evidence="2">The sequence shown here is derived from an EMBL/GenBank/DDBJ whole genome shotgun (WGS) entry which is preliminary data.</text>
</comment>
<keyword evidence="1" id="KW-0812">Transmembrane</keyword>
<dbReference type="EMBL" id="NHPB01000016">
    <property type="protein sequence ID" value="OYR72356.1"/>
    <property type="molecule type" value="Genomic_DNA"/>
</dbReference>
<proteinExistence type="predicted"/>
<accession>A0A256JUW1</accession>
<name>A0A256JUW1_HALEZ</name>
<feature type="transmembrane region" description="Helical" evidence="1">
    <location>
        <begin position="39"/>
        <end position="59"/>
    </location>
</feature>
<dbReference type="Proteomes" id="UP000216758">
    <property type="component" value="Unassembled WGS sequence"/>
</dbReference>
<reference evidence="2 3" key="1">
    <citation type="journal article" date="2014" name="Front. Microbiol.">
        <title>Population and genomic analysis of the genus Halorubrum.</title>
        <authorList>
            <person name="Fullmer M.S."/>
            <person name="Soucy S.M."/>
            <person name="Swithers K.S."/>
            <person name="Makkay A.M."/>
            <person name="Wheeler R."/>
            <person name="Ventosa A."/>
            <person name="Gogarten J.P."/>
            <person name="Papke R.T."/>
        </authorList>
    </citation>
    <scope>NUCLEOTIDE SEQUENCE [LARGE SCALE GENOMIC DNA]</scope>
    <source>
        <strain evidence="2 3">G37</strain>
    </source>
</reference>
<feature type="transmembrane region" description="Helical" evidence="1">
    <location>
        <begin position="12"/>
        <end position="30"/>
    </location>
</feature>
<protein>
    <submittedName>
        <fullName evidence="2">Uncharacterized protein</fullName>
    </submittedName>
</protein>
<evidence type="ECO:0000313" key="3">
    <source>
        <dbReference type="Proteomes" id="UP000216758"/>
    </source>
</evidence>
<organism evidence="2 3">
    <name type="scientific">Halorubrum ezzemoulense</name>
    <name type="common">Halorubrum chaoviator</name>
    <dbReference type="NCBI Taxonomy" id="337243"/>
    <lineage>
        <taxon>Archaea</taxon>
        <taxon>Methanobacteriati</taxon>
        <taxon>Methanobacteriota</taxon>
        <taxon>Stenosarchaea group</taxon>
        <taxon>Halobacteria</taxon>
        <taxon>Halobacteriales</taxon>
        <taxon>Haloferacaceae</taxon>
        <taxon>Halorubrum</taxon>
    </lineage>
</organism>